<gene>
    <name evidence="1" type="ORF">AC578_3930</name>
</gene>
<keyword evidence="2" id="KW-1185">Reference proteome</keyword>
<evidence type="ECO:0000313" key="1">
    <source>
        <dbReference type="EMBL" id="KXS94922.1"/>
    </source>
</evidence>
<protein>
    <submittedName>
        <fullName evidence="1">Uncharacterized protein</fullName>
    </submittedName>
</protein>
<organism evidence="1 2">
    <name type="scientific">Pseudocercospora eumusae</name>
    <dbReference type="NCBI Taxonomy" id="321146"/>
    <lineage>
        <taxon>Eukaryota</taxon>
        <taxon>Fungi</taxon>
        <taxon>Dikarya</taxon>
        <taxon>Ascomycota</taxon>
        <taxon>Pezizomycotina</taxon>
        <taxon>Dothideomycetes</taxon>
        <taxon>Dothideomycetidae</taxon>
        <taxon>Mycosphaerellales</taxon>
        <taxon>Mycosphaerellaceae</taxon>
        <taxon>Pseudocercospora</taxon>
    </lineage>
</organism>
<dbReference type="EMBL" id="LFZN01000247">
    <property type="protein sequence ID" value="KXS94922.1"/>
    <property type="molecule type" value="Genomic_DNA"/>
</dbReference>
<comment type="caution">
    <text evidence="1">The sequence shown here is derived from an EMBL/GenBank/DDBJ whole genome shotgun (WGS) entry which is preliminary data.</text>
</comment>
<dbReference type="OrthoDB" id="3647243at2759"/>
<dbReference type="Proteomes" id="UP000070133">
    <property type="component" value="Unassembled WGS sequence"/>
</dbReference>
<evidence type="ECO:0000313" key="2">
    <source>
        <dbReference type="Proteomes" id="UP000070133"/>
    </source>
</evidence>
<sequence>MQTTPPNDTQAPPSLNIQRSTTLVSLPAEIRNAIIMLLLSTYSGHINLHGKNESRSKDVSQHALGPLSLLLVSHRLKSETHAMLFAHYTIHLPPKLNPRPAENHLFHCIRSAIIELGMSPRNARILYELGKIEQLESLELRCHRPIFGALELCLHFSSQFKRLRNLKIVDLKKLGRDEKSSSRRPISEDTFVRELSTRIVVFGMAESGMQLDAVELEKDTKKLRDRIKQWTPERNLELTVWPSKKMVRRAVSRANECRFELYLRNETIQHCHERSYGTRGLTI</sequence>
<proteinExistence type="predicted"/>
<dbReference type="STRING" id="321146.A0A139GXP5"/>
<name>A0A139GXP5_9PEZI</name>
<reference evidence="1 2" key="1">
    <citation type="submission" date="2015-07" db="EMBL/GenBank/DDBJ databases">
        <title>Comparative genomics of the Sigatoka disease complex on banana suggests a link between parallel evolutionary changes in Pseudocercospora fijiensis and Pseudocercospora eumusae and increased virulence on the banana host.</title>
        <authorList>
            <person name="Chang T.-C."/>
            <person name="Salvucci A."/>
            <person name="Crous P.W."/>
            <person name="Stergiopoulos I."/>
        </authorList>
    </citation>
    <scope>NUCLEOTIDE SEQUENCE [LARGE SCALE GENOMIC DNA]</scope>
    <source>
        <strain evidence="1 2">CBS 114824</strain>
    </source>
</reference>
<accession>A0A139GXP5</accession>
<dbReference type="AlphaFoldDB" id="A0A139GXP5"/>